<gene>
    <name evidence="7" type="ORF">ILUMI_11462</name>
</gene>
<dbReference type="PRINTS" id="PR00722">
    <property type="entry name" value="CHYMOTRYPSIN"/>
</dbReference>
<dbReference type="SUPFAM" id="SSF50494">
    <property type="entry name" value="Trypsin-like serine proteases"/>
    <property type="match status" value="1"/>
</dbReference>
<dbReference type="Proteomes" id="UP000801492">
    <property type="component" value="Unassembled WGS sequence"/>
</dbReference>
<dbReference type="InterPro" id="IPR009003">
    <property type="entry name" value="Peptidase_S1_PA"/>
</dbReference>
<dbReference type="GO" id="GO:0004252">
    <property type="term" value="F:serine-type endopeptidase activity"/>
    <property type="evidence" value="ECO:0007669"/>
    <property type="project" value="InterPro"/>
</dbReference>
<evidence type="ECO:0000259" key="6">
    <source>
        <dbReference type="PROSITE" id="PS50240"/>
    </source>
</evidence>
<name>A0A8K0D234_IGNLU</name>
<dbReference type="EMBL" id="VTPC01006734">
    <property type="protein sequence ID" value="KAF2894712.1"/>
    <property type="molecule type" value="Genomic_DNA"/>
</dbReference>
<keyword evidence="8" id="KW-1185">Reference proteome</keyword>
<dbReference type="AlphaFoldDB" id="A0A8K0D234"/>
<dbReference type="Gene3D" id="2.40.10.10">
    <property type="entry name" value="Trypsin-like serine proteases"/>
    <property type="match status" value="2"/>
</dbReference>
<accession>A0A8K0D234</accession>
<dbReference type="PROSITE" id="PS50240">
    <property type="entry name" value="TRYPSIN_DOM"/>
    <property type="match status" value="1"/>
</dbReference>
<evidence type="ECO:0000256" key="5">
    <source>
        <dbReference type="SAM" id="SignalP"/>
    </source>
</evidence>
<dbReference type="InterPro" id="IPR051487">
    <property type="entry name" value="Ser/Thr_Proteases_Immune/Dev"/>
</dbReference>
<sequence length="294" mass="33733">MNWFVLFVFVNIVICAHCGEKCTTPKNETGIPPRGLCGFQQSDDYNYKTDEISINEFPWIARIAYQRAGESYEEYLCTGSLIAPQYVLTAAHCISGDLKPTRVRLAEHHVFRNPDCIYDEDIGVRDCSYYIDRGIAKSIPHPDYDVQNNMHDVGLIKFNASIRYTDYTRSICLPSFDIPEPTVGDNLFISAWGWKMEPDAVFLATKVKQKTSVQILSKDNCKTVQVNEGQMCTGYNSRTECLYEAGGPLMFSYKNKWFQEGIALSKSKNCFRRSMTLLYTKVSCYLDWIYKNMK</sequence>
<dbReference type="InterPro" id="IPR001314">
    <property type="entry name" value="Peptidase_S1A"/>
</dbReference>
<comment type="similarity">
    <text evidence="4">Belongs to the peptidase S1 family. CLIP subfamily.</text>
</comment>
<evidence type="ECO:0000256" key="2">
    <source>
        <dbReference type="ARBA" id="ARBA00023157"/>
    </source>
</evidence>
<feature type="signal peptide" evidence="5">
    <location>
        <begin position="1"/>
        <end position="18"/>
    </location>
</feature>
<feature type="domain" description="Peptidase S1" evidence="6">
    <location>
        <begin position="36"/>
        <end position="294"/>
    </location>
</feature>
<feature type="chain" id="PRO_5035418702" description="Peptidase S1 domain-containing protein" evidence="5">
    <location>
        <begin position="19"/>
        <end position="294"/>
    </location>
</feature>
<keyword evidence="2" id="KW-1015">Disulfide bond</keyword>
<evidence type="ECO:0000256" key="1">
    <source>
        <dbReference type="ARBA" id="ARBA00022729"/>
    </source>
</evidence>
<evidence type="ECO:0000313" key="7">
    <source>
        <dbReference type="EMBL" id="KAF2894712.1"/>
    </source>
</evidence>
<dbReference type="FunFam" id="2.40.10.10:FF:000028">
    <property type="entry name" value="Serine protease easter"/>
    <property type="match status" value="1"/>
</dbReference>
<comment type="caution">
    <text evidence="7">The sequence shown here is derived from an EMBL/GenBank/DDBJ whole genome shotgun (WGS) entry which is preliminary data.</text>
</comment>
<dbReference type="CDD" id="cd00190">
    <property type="entry name" value="Tryp_SPc"/>
    <property type="match status" value="1"/>
</dbReference>
<evidence type="ECO:0000256" key="3">
    <source>
        <dbReference type="ARBA" id="ARBA00023180"/>
    </source>
</evidence>
<dbReference type="SMART" id="SM00020">
    <property type="entry name" value="Tryp_SPc"/>
    <property type="match status" value="1"/>
</dbReference>
<dbReference type="InterPro" id="IPR018114">
    <property type="entry name" value="TRYPSIN_HIS"/>
</dbReference>
<evidence type="ECO:0000313" key="8">
    <source>
        <dbReference type="Proteomes" id="UP000801492"/>
    </source>
</evidence>
<organism evidence="7 8">
    <name type="scientific">Ignelater luminosus</name>
    <name type="common">Cucubano</name>
    <name type="synonym">Pyrophorus luminosus</name>
    <dbReference type="NCBI Taxonomy" id="2038154"/>
    <lineage>
        <taxon>Eukaryota</taxon>
        <taxon>Metazoa</taxon>
        <taxon>Ecdysozoa</taxon>
        <taxon>Arthropoda</taxon>
        <taxon>Hexapoda</taxon>
        <taxon>Insecta</taxon>
        <taxon>Pterygota</taxon>
        <taxon>Neoptera</taxon>
        <taxon>Endopterygota</taxon>
        <taxon>Coleoptera</taxon>
        <taxon>Polyphaga</taxon>
        <taxon>Elateriformia</taxon>
        <taxon>Elateroidea</taxon>
        <taxon>Elateridae</taxon>
        <taxon>Agrypninae</taxon>
        <taxon>Pyrophorini</taxon>
        <taxon>Ignelater</taxon>
    </lineage>
</organism>
<proteinExistence type="inferred from homology"/>
<evidence type="ECO:0000256" key="4">
    <source>
        <dbReference type="ARBA" id="ARBA00024195"/>
    </source>
</evidence>
<keyword evidence="1 5" id="KW-0732">Signal</keyword>
<dbReference type="OrthoDB" id="6732254at2759"/>
<dbReference type="Pfam" id="PF00089">
    <property type="entry name" value="Trypsin"/>
    <property type="match status" value="1"/>
</dbReference>
<dbReference type="PROSITE" id="PS00134">
    <property type="entry name" value="TRYPSIN_HIS"/>
    <property type="match status" value="1"/>
</dbReference>
<dbReference type="GO" id="GO:0006508">
    <property type="term" value="P:proteolysis"/>
    <property type="evidence" value="ECO:0007669"/>
    <property type="project" value="InterPro"/>
</dbReference>
<protein>
    <recommendedName>
        <fullName evidence="6">Peptidase S1 domain-containing protein</fullName>
    </recommendedName>
</protein>
<dbReference type="InterPro" id="IPR043504">
    <property type="entry name" value="Peptidase_S1_PA_chymotrypsin"/>
</dbReference>
<reference evidence="7" key="1">
    <citation type="submission" date="2019-08" db="EMBL/GenBank/DDBJ databases">
        <title>The genome of the North American firefly Photinus pyralis.</title>
        <authorList>
            <consortium name="Photinus pyralis genome working group"/>
            <person name="Fallon T.R."/>
            <person name="Sander Lower S.E."/>
            <person name="Weng J.-K."/>
        </authorList>
    </citation>
    <scope>NUCLEOTIDE SEQUENCE</scope>
    <source>
        <strain evidence="7">TRF0915ILg1</strain>
        <tissue evidence="7">Whole body</tissue>
    </source>
</reference>
<dbReference type="PANTHER" id="PTHR24256">
    <property type="entry name" value="TRYPTASE-RELATED"/>
    <property type="match status" value="1"/>
</dbReference>
<dbReference type="InterPro" id="IPR001254">
    <property type="entry name" value="Trypsin_dom"/>
</dbReference>
<keyword evidence="3" id="KW-0325">Glycoprotein</keyword>